<gene>
    <name evidence="2" type="ORF">KCQ71_20100</name>
</gene>
<comment type="caution">
    <text evidence="2">The sequence shown here is derived from an EMBL/GenBank/DDBJ whole genome shotgun (WGS) entry which is preliminary data.</text>
</comment>
<keyword evidence="3" id="KW-1185">Reference proteome</keyword>
<organism evidence="2 3">
    <name type="scientific">Occultella gossypii</name>
    <dbReference type="NCBI Taxonomy" id="2800820"/>
    <lineage>
        <taxon>Bacteria</taxon>
        <taxon>Bacillati</taxon>
        <taxon>Actinomycetota</taxon>
        <taxon>Actinomycetes</taxon>
        <taxon>Micrococcales</taxon>
        <taxon>Ruaniaceae</taxon>
        <taxon>Occultella</taxon>
    </lineage>
</organism>
<dbReference type="InterPro" id="IPR027802">
    <property type="entry name" value="Multi-ubiquitin_dom"/>
</dbReference>
<proteinExistence type="predicted"/>
<dbReference type="EMBL" id="JAGSHT010000020">
    <property type="protein sequence ID" value="MBZ2198465.1"/>
    <property type="molecule type" value="Genomic_DNA"/>
</dbReference>
<reference evidence="2 3" key="1">
    <citation type="submission" date="2021-04" db="EMBL/GenBank/DDBJ databases">
        <title>Ruania sp. nov., isolated from sandy soil of mangrove forest.</title>
        <authorList>
            <person name="Ge X."/>
            <person name="Huang R."/>
            <person name="Liu W."/>
        </authorList>
    </citation>
    <scope>NUCLEOTIDE SEQUENCE [LARGE SCALE GENOMIC DNA]</scope>
    <source>
        <strain evidence="2 3">N2-46</strain>
    </source>
</reference>
<name>A0ABS7SDN4_9MICO</name>
<evidence type="ECO:0000313" key="3">
    <source>
        <dbReference type="Proteomes" id="UP000826651"/>
    </source>
</evidence>
<dbReference type="Pfam" id="PF14452">
    <property type="entry name" value="Multi_ubiq"/>
    <property type="match status" value="1"/>
</dbReference>
<accession>A0ABS7SDN4</accession>
<dbReference type="RefSeq" id="WP_223409311.1">
    <property type="nucleotide sequence ID" value="NZ_JAGSHT010000020.1"/>
</dbReference>
<dbReference type="Proteomes" id="UP000826651">
    <property type="component" value="Unassembled WGS sequence"/>
</dbReference>
<feature type="domain" description="Multi-ubiquitin" evidence="1">
    <location>
        <begin position="6"/>
        <end position="77"/>
    </location>
</feature>
<protein>
    <submittedName>
        <fullName evidence="2">Multiubiquitin domain-containing protein</fullName>
    </submittedName>
</protein>
<sequence>MSATTTIYVNTRPVEVTERKIGYDELIALAYPGEAVTPDMTFTITYSRGADGHGSGSLTVGAEVPVKKGMVFDVYRTIRS</sequence>
<evidence type="ECO:0000313" key="2">
    <source>
        <dbReference type="EMBL" id="MBZ2198465.1"/>
    </source>
</evidence>
<evidence type="ECO:0000259" key="1">
    <source>
        <dbReference type="Pfam" id="PF14452"/>
    </source>
</evidence>